<dbReference type="AlphaFoldDB" id="A0A3U6BHF9"/>
<reference evidence="2" key="1">
    <citation type="submission" date="2019-10" db="EMBL/GenBank/DDBJ databases">
        <authorList>
            <person name="Ashton P.M."/>
            <person name="Dallman T."/>
            <person name="Nair S."/>
            <person name="De Pinna E."/>
            <person name="Peters T."/>
            <person name="Grant K."/>
        </authorList>
    </citation>
    <scope>NUCLEOTIDE SEQUENCE</scope>
    <source>
        <strain evidence="3">157339</strain>
        <strain evidence="2">812106</strain>
    </source>
</reference>
<name>A0A3U6BHF9_SALET</name>
<keyword evidence="1" id="KW-0472">Membrane</keyword>
<dbReference type="RefSeq" id="WP_001089371.1">
    <property type="nucleotide sequence ID" value="NZ_JAKMZJ010000014.1"/>
</dbReference>
<evidence type="ECO:0000256" key="1">
    <source>
        <dbReference type="SAM" id="Phobius"/>
    </source>
</evidence>
<sequence>MNSTLSLKERKATFAELKAEYLFIAIPFLLLISIKIYISTWQEIITSPDWSLASCLIFGQITSKVSKAVACSNTKTSEHFFGWYTAKRFLLVVISIAAYFGMLAKPTMSLGYIQIIIFITASYFHFKDGFTTKLLQKNECKR</sequence>
<evidence type="ECO:0000313" key="2">
    <source>
        <dbReference type="EMBL" id="EDB3557290.1"/>
    </source>
</evidence>
<evidence type="ECO:0000313" key="3">
    <source>
        <dbReference type="EMBL" id="MLU98027.1"/>
    </source>
</evidence>
<dbReference type="EMBL" id="AALNFL010000020">
    <property type="protein sequence ID" value="EDB3557290.1"/>
    <property type="molecule type" value="Genomic_DNA"/>
</dbReference>
<feature type="transmembrane region" description="Helical" evidence="1">
    <location>
        <begin position="81"/>
        <end position="102"/>
    </location>
</feature>
<keyword evidence="1" id="KW-1133">Transmembrane helix</keyword>
<feature type="transmembrane region" description="Helical" evidence="1">
    <location>
        <begin position="108"/>
        <end position="126"/>
    </location>
</feature>
<dbReference type="Proteomes" id="UP000885374">
    <property type="component" value="Unassembled WGS sequence"/>
</dbReference>
<accession>A0A3U6BHF9</accession>
<proteinExistence type="predicted"/>
<feature type="transmembrane region" description="Helical" evidence="1">
    <location>
        <begin position="21"/>
        <end position="38"/>
    </location>
</feature>
<protein>
    <submittedName>
        <fullName evidence="2">Uncharacterized protein</fullName>
    </submittedName>
</protein>
<gene>
    <name evidence="3" type="ORF">DRU74_15020</name>
    <name evidence="2" type="ORF">F9X76_18780</name>
</gene>
<dbReference type="EMBL" id="RVHM01000018">
    <property type="protein sequence ID" value="MLU98027.1"/>
    <property type="molecule type" value="Genomic_DNA"/>
</dbReference>
<keyword evidence="1" id="KW-0812">Transmembrane</keyword>
<comment type="caution">
    <text evidence="2">The sequence shown here is derived from an EMBL/GenBank/DDBJ whole genome shotgun (WGS) entry which is preliminary data.</text>
</comment>
<organism evidence="2">
    <name type="scientific">Salmonella enterica I</name>
    <dbReference type="NCBI Taxonomy" id="59201"/>
    <lineage>
        <taxon>Bacteria</taxon>
        <taxon>Pseudomonadati</taxon>
        <taxon>Pseudomonadota</taxon>
        <taxon>Gammaproteobacteria</taxon>
        <taxon>Enterobacterales</taxon>
        <taxon>Enterobacteriaceae</taxon>
        <taxon>Salmonella</taxon>
    </lineage>
</organism>